<reference evidence="1 2" key="1">
    <citation type="submission" date="2009-10" db="EMBL/GenBank/DDBJ databases">
        <authorList>
            <person name="Qin X."/>
            <person name="Bachman B."/>
            <person name="Battles P."/>
            <person name="Bell A."/>
            <person name="Bess C."/>
            <person name="Bickham C."/>
            <person name="Chaboub L."/>
            <person name="Chen D."/>
            <person name="Coyle M."/>
            <person name="Deiros D.R."/>
            <person name="Dinh H."/>
            <person name="Forbes L."/>
            <person name="Fowler G."/>
            <person name="Francisco L."/>
            <person name="Fu Q."/>
            <person name="Gubbala S."/>
            <person name="Hale W."/>
            <person name="Han Y."/>
            <person name="Hemphill L."/>
            <person name="Highlander S.K."/>
            <person name="Hirani K."/>
            <person name="Hogues M."/>
            <person name="Jackson L."/>
            <person name="Jakkamsetti A."/>
            <person name="Javaid M."/>
            <person name="Jiang H."/>
            <person name="Korchina V."/>
            <person name="Kovar C."/>
            <person name="Lara F."/>
            <person name="Lee S."/>
            <person name="Mata R."/>
            <person name="Mathew T."/>
            <person name="Moen C."/>
            <person name="Morales K."/>
            <person name="Munidasa M."/>
            <person name="Nazareth L."/>
            <person name="Ngo R."/>
            <person name="Nguyen L."/>
            <person name="Okwuonu G."/>
            <person name="Ongeri F."/>
            <person name="Patil S."/>
            <person name="Petrosino J."/>
            <person name="Pham C."/>
            <person name="Pham P."/>
            <person name="Pu L.-L."/>
            <person name="Puazo M."/>
            <person name="Raj R."/>
            <person name="Reid J."/>
            <person name="Rouhana J."/>
            <person name="Saada N."/>
            <person name="Shang Y."/>
            <person name="Simmons D."/>
            <person name="Thornton R."/>
            <person name="Warren J."/>
            <person name="Weissenberger G."/>
            <person name="Zhang J."/>
            <person name="Zhang L."/>
            <person name="Zhou C."/>
            <person name="Zhu D."/>
            <person name="Muzny D."/>
            <person name="Worley K."/>
            <person name="Gibbs R."/>
        </authorList>
    </citation>
    <scope>NUCLEOTIDE SEQUENCE [LARGE SCALE GENOMIC DNA]</scope>
    <source>
        <strain evidence="1 2">DSM 17361</strain>
    </source>
</reference>
<accession>D1Q055</accession>
<evidence type="ECO:0000313" key="2">
    <source>
        <dbReference type="Proteomes" id="UP000003160"/>
    </source>
</evidence>
<dbReference type="AlphaFoldDB" id="D1Q055"/>
<evidence type="ECO:0000313" key="1">
    <source>
        <dbReference type="EMBL" id="EFA42954.1"/>
    </source>
</evidence>
<dbReference type="EMBL" id="ACKS01000107">
    <property type="protein sequence ID" value="EFA42954.1"/>
    <property type="molecule type" value="Genomic_DNA"/>
</dbReference>
<sequence length="71" mass="7794">MKSSITINTDDSENAMFSICIEDMPVKNLKNLKELGMSVAEAFVNAMELQSGGKYHDDARAKIIQSLLGTE</sequence>
<name>D1Q055_9BACT</name>
<dbReference type="RefSeq" id="WP_007174985.1">
    <property type="nucleotide sequence ID" value="NZ_GG704783.1"/>
</dbReference>
<dbReference type="Proteomes" id="UP000003160">
    <property type="component" value="Unassembled WGS sequence"/>
</dbReference>
<gene>
    <name evidence="1" type="ORF">HMPREF0645_2590</name>
</gene>
<dbReference type="HOGENOM" id="CLU_2736643_0_0_10"/>
<protein>
    <submittedName>
        <fullName evidence="1">Uncharacterized protein</fullName>
    </submittedName>
</protein>
<organism evidence="1 2">
    <name type="scientific">Hallella bergensis DSM 17361</name>
    <dbReference type="NCBI Taxonomy" id="585502"/>
    <lineage>
        <taxon>Bacteria</taxon>
        <taxon>Pseudomonadati</taxon>
        <taxon>Bacteroidota</taxon>
        <taxon>Bacteroidia</taxon>
        <taxon>Bacteroidales</taxon>
        <taxon>Prevotellaceae</taxon>
        <taxon>Hallella</taxon>
    </lineage>
</organism>
<comment type="caution">
    <text evidence="1">The sequence shown here is derived from an EMBL/GenBank/DDBJ whole genome shotgun (WGS) entry which is preliminary data.</text>
</comment>
<keyword evidence="2" id="KW-1185">Reference proteome</keyword>
<proteinExistence type="predicted"/>